<evidence type="ECO:0000313" key="12">
    <source>
        <dbReference type="Proteomes" id="UP000759131"/>
    </source>
</evidence>
<dbReference type="PROSITE" id="PS00237">
    <property type="entry name" value="G_PROTEIN_RECEP_F1_1"/>
    <property type="match status" value="1"/>
</dbReference>
<dbReference type="EMBL" id="CAJPIZ010018626">
    <property type="protein sequence ID" value="CAG2116612.1"/>
    <property type="molecule type" value="Genomic_DNA"/>
</dbReference>
<protein>
    <recommendedName>
        <fullName evidence="10">G-protein coupled receptors family 1 profile domain-containing protein</fullName>
    </recommendedName>
</protein>
<feature type="transmembrane region" description="Helical" evidence="9">
    <location>
        <begin position="155"/>
        <end position="182"/>
    </location>
</feature>
<evidence type="ECO:0000313" key="11">
    <source>
        <dbReference type="EMBL" id="CAD7636269.1"/>
    </source>
</evidence>
<evidence type="ECO:0000256" key="8">
    <source>
        <dbReference type="RuleBase" id="RU000688"/>
    </source>
</evidence>
<gene>
    <name evidence="11" type="ORF">OSB1V03_LOCUS16571</name>
</gene>
<evidence type="ECO:0000256" key="9">
    <source>
        <dbReference type="SAM" id="Phobius"/>
    </source>
</evidence>
<accession>A0A7R9L7C3</accession>
<comment type="subcellular location">
    <subcellularLocation>
        <location evidence="1">Membrane</location>
    </subcellularLocation>
</comment>
<keyword evidence="5" id="KW-0677">Repeat</keyword>
<dbReference type="PRINTS" id="PR00237">
    <property type="entry name" value="GPCRRHODOPSN"/>
</dbReference>
<keyword evidence="4 8" id="KW-0812">Transmembrane</keyword>
<keyword evidence="12" id="KW-1185">Reference proteome</keyword>
<sequence>MGIYLCAIGAHDLAFRDDYRSHALSWMSSWSCTTCGFMAMLSSQVSVFTLTLITIERYRCITANFRVVTIFAAKMNLAVVWLLATLLAAYPVAYYTTTGDRVFYASNGLCFPLHIDEPYMTGWQYSALVFLGINFPALSRPVFVGRKREDAILALRFFGIVVTDCFCWIPIVVIKILALIQIPISSNVYAWVVVFVLPINSALNPIIYTLAAPTELRRRLMKWFQQILRAVQLEYCLKFIKDSKPEHIHSSTMASHTSLTLTAPYEQRSSNGSAISLPTIPTPLSHPKTRPFHHFTKNIRL</sequence>
<dbReference type="GO" id="GO:0009755">
    <property type="term" value="P:hormone-mediated signaling pathway"/>
    <property type="evidence" value="ECO:0007669"/>
    <property type="project" value="TreeGrafter"/>
</dbReference>
<dbReference type="PROSITE" id="PS50262">
    <property type="entry name" value="G_PROTEIN_RECEP_F1_2"/>
    <property type="match status" value="1"/>
</dbReference>
<name>A0A7R9L7C3_9ACAR</name>
<dbReference type="Gene3D" id="1.20.1070.10">
    <property type="entry name" value="Rhodopsin 7-helix transmembrane proteins"/>
    <property type="match status" value="1"/>
</dbReference>
<feature type="transmembrane region" description="Helical" evidence="9">
    <location>
        <begin position="123"/>
        <end position="143"/>
    </location>
</feature>
<dbReference type="PANTHER" id="PTHR24372:SF80">
    <property type="entry name" value="FI21465P1-RELATED"/>
    <property type="match status" value="1"/>
</dbReference>
<dbReference type="InterPro" id="IPR017452">
    <property type="entry name" value="GPCR_Rhodpsn_7TM"/>
</dbReference>
<comment type="similarity">
    <text evidence="2 8">Belongs to the G-protein coupled receptor 1 family.</text>
</comment>
<dbReference type="EMBL" id="OC873201">
    <property type="protein sequence ID" value="CAD7636269.1"/>
    <property type="molecule type" value="Genomic_DNA"/>
</dbReference>
<evidence type="ECO:0000256" key="1">
    <source>
        <dbReference type="ARBA" id="ARBA00004370"/>
    </source>
</evidence>
<keyword evidence="7 9" id="KW-0472">Membrane</keyword>
<dbReference type="InterPro" id="IPR000276">
    <property type="entry name" value="GPCR_Rhodpsn"/>
</dbReference>
<dbReference type="GO" id="GO:0005886">
    <property type="term" value="C:plasma membrane"/>
    <property type="evidence" value="ECO:0007669"/>
    <property type="project" value="TreeGrafter"/>
</dbReference>
<evidence type="ECO:0000256" key="4">
    <source>
        <dbReference type="ARBA" id="ARBA00022692"/>
    </source>
</evidence>
<proteinExistence type="inferred from homology"/>
<dbReference type="GO" id="GO:0008528">
    <property type="term" value="F:G protein-coupled peptide receptor activity"/>
    <property type="evidence" value="ECO:0007669"/>
    <property type="project" value="TreeGrafter"/>
</dbReference>
<evidence type="ECO:0000256" key="2">
    <source>
        <dbReference type="ARBA" id="ARBA00010663"/>
    </source>
</evidence>
<organism evidence="11">
    <name type="scientific">Medioppia subpectinata</name>
    <dbReference type="NCBI Taxonomy" id="1979941"/>
    <lineage>
        <taxon>Eukaryota</taxon>
        <taxon>Metazoa</taxon>
        <taxon>Ecdysozoa</taxon>
        <taxon>Arthropoda</taxon>
        <taxon>Chelicerata</taxon>
        <taxon>Arachnida</taxon>
        <taxon>Acari</taxon>
        <taxon>Acariformes</taxon>
        <taxon>Sarcoptiformes</taxon>
        <taxon>Oribatida</taxon>
        <taxon>Brachypylina</taxon>
        <taxon>Oppioidea</taxon>
        <taxon>Oppiidae</taxon>
        <taxon>Medioppia</taxon>
    </lineage>
</organism>
<keyword evidence="8" id="KW-0675">Receptor</keyword>
<keyword evidence="8" id="KW-0297">G-protein coupled receptor</keyword>
<dbReference type="AlphaFoldDB" id="A0A7R9L7C3"/>
<feature type="transmembrane region" description="Helical" evidence="9">
    <location>
        <begin position="36"/>
        <end position="55"/>
    </location>
</feature>
<keyword evidence="8" id="KW-0807">Transducer</keyword>
<feature type="transmembrane region" description="Helical" evidence="9">
    <location>
        <begin position="188"/>
        <end position="211"/>
    </location>
</feature>
<dbReference type="GO" id="GO:0007189">
    <property type="term" value="P:adenylate cyclase-activating G protein-coupled receptor signaling pathway"/>
    <property type="evidence" value="ECO:0007669"/>
    <property type="project" value="TreeGrafter"/>
</dbReference>
<keyword evidence="3" id="KW-0433">Leucine-rich repeat</keyword>
<dbReference type="Pfam" id="PF00001">
    <property type="entry name" value="7tm_1"/>
    <property type="match status" value="1"/>
</dbReference>
<evidence type="ECO:0000259" key="10">
    <source>
        <dbReference type="PROSITE" id="PS50262"/>
    </source>
</evidence>
<evidence type="ECO:0000256" key="5">
    <source>
        <dbReference type="ARBA" id="ARBA00022737"/>
    </source>
</evidence>
<dbReference type="Proteomes" id="UP000759131">
    <property type="component" value="Unassembled WGS sequence"/>
</dbReference>
<keyword evidence="6 9" id="KW-1133">Transmembrane helix</keyword>
<evidence type="ECO:0000256" key="7">
    <source>
        <dbReference type="ARBA" id="ARBA00023136"/>
    </source>
</evidence>
<feature type="transmembrane region" description="Helical" evidence="9">
    <location>
        <begin position="67"/>
        <end position="90"/>
    </location>
</feature>
<dbReference type="PANTHER" id="PTHR24372">
    <property type="entry name" value="GLYCOPROTEIN HORMONE RECEPTOR"/>
    <property type="match status" value="1"/>
</dbReference>
<evidence type="ECO:0000256" key="6">
    <source>
        <dbReference type="ARBA" id="ARBA00022989"/>
    </source>
</evidence>
<dbReference type="OrthoDB" id="6022531at2759"/>
<reference evidence="11" key="1">
    <citation type="submission" date="2020-11" db="EMBL/GenBank/DDBJ databases">
        <authorList>
            <person name="Tran Van P."/>
        </authorList>
    </citation>
    <scope>NUCLEOTIDE SEQUENCE</scope>
</reference>
<evidence type="ECO:0000256" key="3">
    <source>
        <dbReference type="ARBA" id="ARBA00022614"/>
    </source>
</evidence>
<dbReference type="SUPFAM" id="SSF81321">
    <property type="entry name" value="Family A G protein-coupled receptor-like"/>
    <property type="match status" value="1"/>
</dbReference>
<feature type="domain" description="G-protein coupled receptors family 1 profile" evidence="10">
    <location>
        <begin position="25"/>
        <end position="208"/>
    </location>
</feature>